<accession>A0A077ED71</accession>
<sequence>MSIEYFVEGKILTQTEGNNTTFSKEGIVHNSTKYVNQKGADTGVSYNSPKTIHPNDKPINTVDVSLNLFFDGTFNNKTNVQEGKQKDPSKRKGSYDNDFSNVARGYDAIDANAENQISWYIEGIGTVDSKTDNDTLGLPARGGGLGVGERGIAAKVTKGCIKGAEALRAKYRGKVINVLTVNVYGFSRGAAAARHFMHVATNAPTTQKLSKNKLQIYPPEVFEKSDKEERSEQFFVLEKTDSHLMNYGYFGACLLKNELVVNQVKFNFVGLYDTVASFGINHKGFSLFGVSIIDSDAEQLGLNAVKNGSFVFQIASADEYRDNFSLTNIESAGIKGLQITLPGVHSDIGGGYVDKEKNKVLLYIERGSRTVCDKFRKILIEEGWFKDSSNEIWVEQDAIHPSNVSPQYKLWGERTLSNHYDKVSLFHMFEFSKQFNVKYNPSIEKDNSITDNFILKISSQLLGYIQKCNELRNKYVNLYNEGANPSEQQYVKTAKEYSYLDSFINMEDLKKLRREYLHWSSNMAIFGMGPRESGALTNSQRKRYIIDG</sequence>
<dbReference type="STRING" id="1338011.BD94_1711"/>
<dbReference type="RefSeq" id="WP_024564578.1">
    <property type="nucleotide sequence ID" value="NZ_CP007547.1"/>
</dbReference>
<feature type="region of interest" description="Disordered" evidence="1">
    <location>
        <begin position="77"/>
        <end position="96"/>
    </location>
</feature>
<evidence type="ECO:0000313" key="4">
    <source>
        <dbReference type="Proteomes" id="UP000028933"/>
    </source>
</evidence>
<proteinExistence type="predicted"/>
<feature type="compositionally biased region" description="Basic and acidic residues" evidence="1">
    <location>
        <begin position="83"/>
        <end position="95"/>
    </location>
</feature>
<dbReference type="eggNOG" id="COG3673">
    <property type="taxonomic scope" value="Bacteria"/>
</dbReference>
<dbReference type="EMBL" id="CP007547">
    <property type="protein sequence ID" value="AIL45486.1"/>
    <property type="molecule type" value="Genomic_DNA"/>
</dbReference>
<dbReference type="AlphaFoldDB" id="A0A077ED71"/>
<organism evidence="3 4">
    <name type="scientific">Elizabethkingia anophelis NUHP1</name>
    <dbReference type="NCBI Taxonomy" id="1338011"/>
    <lineage>
        <taxon>Bacteria</taxon>
        <taxon>Pseudomonadati</taxon>
        <taxon>Bacteroidota</taxon>
        <taxon>Flavobacteriia</taxon>
        <taxon>Flavobacteriales</taxon>
        <taxon>Weeksellaceae</taxon>
        <taxon>Elizabethkingia</taxon>
    </lineage>
</organism>
<dbReference type="HOGENOM" id="CLU_008342_2_0_10"/>
<dbReference type="KEGG" id="eao:BD94_1711"/>
<dbReference type="Proteomes" id="UP000028933">
    <property type="component" value="Chromosome"/>
</dbReference>
<reference evidence="3" key="2">
    <citation type="journal article" date="2015" name="Genome Biol. Evol.">
        <title>Complete Genome Sequence and Transcriptomic Analysis of the Novel Pathogen Elizabethkingia anophelis in Response to Oxidative Stress.</title>
        <authorList>
            <person name="Li Y."/>
            <person name="Liu Y."/>
            <person name="Chew S.C."/>
            <person name="Tay M."/>
            <person name="Salido M.M."/>
            <person name="Teo J."/>
            <person name="Lauro F.M."/>
            <person name="Givskov M."/>
            <person name="Yang L."/>
        </authorList>
    </citation>
    <scope>NUCLEOTIDE SEQUENCE</scope>
    <source>
        <strain evidence="3">NUHP1</strain>
    </source>
</reference>
<reference evidence="3" key="1">
    <citation type="journal article" date="2013" name="Lancet">
        <title>First case of E anophelis outbreak in an intensive-care unit.</title>
        <authorList>
            <person name="Teo J."/>
            <person name="Tan S.Y."/>
            <person name="Tay M."/>
            <person name="Ding Y."/>
            <person name="Kjelleberg S."/>
            <person name="Givskov M."/>
            <person name="Lin R.T."/>
            <person name="Yang L."/>
        </authorList>
    </citation>
    <scope>NUCLEOTIDE SEQUENCE [LARGE SCALE GENOMIC DNA]</scope>
    <source>
        <strain evidence="3">NUHP1</strain>
    </source>
</reference>
<protein>
    <recommendedName>
        <fullName evidence="2">T6SS Phospholipase effector Tle1-like catalytic domain-containing protein</fullName>
    </recommendedName>
</protein>
<dbReference type="Pfam" id="PF09994">
    <property type="entry name" value="T6SS_Tle1-like_cat"/>
    <property type="match status" value="1"/>
</dbReference>
<evidence type="ECO:0000256" key="1">
    <source>
        <dbReference type="SAM" id="MobiDB-lite"/>
    </source>
</evidence>
<dbReference type="PANTHER" id="PTHR33840:SF1">
    <property type="entry name" value="TLE1 PHOSPHOLIPASE DOMAIN-CONTAINING PROTEIN"/>
    <property type="match status" value="1"/>
</dbReference>
<dbReference type="PANTHER" id="PTHR33840">
    <property type="match status" value="1"/>
</dbReference>
<gene>
    <name evidence="3" type="ORF">BD94_1711</name>
</gene>
<feature type="domain" description="T6SS Phospholipase effector Tle1-like catalytic" evidence="2">
    <location>
        <begin position="66"/>
        <end position="359"/>
    </location>
</feature>
<name>A0A077ED71_9FLAO</name>
<evidence type="ECO:0000259" key="2">
    <source>
        <dbReference type="Pfam" id="PF09994"/>
    </source>
</evidence>
<dbReference type="InterPro" id="IPR018712">
    <property type="entry name" value="Tle1-like_cat"/>
</dbReference>
<evidence type="ECO:0000313" key="3">
    <source>
        <dbReference type="EMBL" id="AIL45486.1"/>
    </source>
</evidence>